<evidence type="ECO:0000313" key="1">
    <source>
        <dbReference type="EMBL" id="CAB4180584.1"/>
    </source>
</evidence>
<dbReference type="EMBL" id="LR796986">
    <property type="protein sequence ID" value="CAB4180584.1"/>
    <property type="molecule type" value="Genomic_DNA"/>
</dbReference>
<sequence>MTPQEITQLRDKLRTLMRKPPAYIVNGSYQMAVAYKENYLKAQKVLNKANPKPQELLQCLNLMGEK</sequence>
<name>A0A6J5QLZ0_9CAUD</name>
<reference evidence="1" key="1">
    <citation type="submission" date="2020-05" db="EMBL/GenBank/DDBJ databases">
        <authorList>
            <person name="Chiriac C."/>
            <person name="Salcher M."/>
            <person name="Ghai R."/>
            <person name="Kavagutti S V."/>
        </authorList>
    </citation>
    <scope>NUCLEOTIDE SEQUENCE</scope>
</reference>
<accession>A0A6J5QLZ0</accession>
<proteinExistence type="predicted"/>
<protein>
    <submittedName>
        <fullName evidence="1">Uncharacterized protein</fullName>
    </submittedName>
</protein>
<gene>
    <name evidence="1" type="ORF">UFOVP1049_59</name>
</gene>
<organism evidence="1">
    <name type="scientific">uncultured Caudovirales phage</name>
    <dbReference type="NCBI Taxonomy" id="2100421"/>
    <lineage>
        <taxon>Viruses</taxon>
        <taxon>Duplodnaviria</taxon>
        <taxon>Heunggongvirae</taxon>
        <taxon>Uroviricota</taxon>
        <taxon>Caudoviricetes</taxon>
        <taxon>Peduoviridae</taxon>
        <taxon>Maltschvirus</taxon>
        <taxon>Maltschvirus maltsch</taxon>
    </lineage>
</organism>